<evidence type="ECO:0000313" key="3">
    <source>
        <dbReference type="Proteomes" id="UP001172155"/>
    </source>
</evidence>
<protein>
    <submittedName>
        <fullName evidence="2">Uncharacterized protein</fullName>
    </submittedName>
</protein>
<evidence type="ECO:0000313" key="2">
    <source>
        <dbReference type="EMBL" id="KAK0754659.1"/>
    </source>
</evidence>
<dbReference type="Proteomes" id="UP001172155">
    <property type="component" value="Unassembled WGS sequence"/>
</dbReference>
<name>A0AA40FBD0_9PEZI</name>
<keyword evidence="3" id="KW-1185">Reference proteome</keyword>
<gene>
    <name evidence="2" type="ORF">B0T18DRAFT_42109</name>
</gene>
<reference evidence="2" key="1">
    <citation type="submission" date="2023-06" db="EMBL/GenBank/DDBJ databases">
        <title>Genome-scale phylogeny and comparative genomics of the fungal order Sordariales.</title>
        <authorList>
            <consortium name="Lawrence Berkeley National Laboratory"/>
            <person name="Hensen N."/>
            <person name="Bonometti L."/>
            <person name="Westerberg I."/>
            <person name="Brannstrom I.O."/>
            <person name="Guillou S."/>
            <person name="Cros-Aarteil S."/>
            <person name="Calhoun S."/>
            <person name="Haridas S."/>
            <person name="Kuo A."/>
            <person name="Mondo S."/>
            <person name="Pangilinan J."/>
            <person name="Riley R."/>
            <person name="LaButti K."/>
            <person name="Andreopoulos B."/>
            <person name="Lipzen A."/>
            <person name="Chen C."/>
            <person name="Yanf M."/>
            <person name="Daum C."/>
            <person name="Ng V."/>
            <person name="Clum A."/>
            <person name="Steindorff A."/>
            <person name="Ohm R."/>
            <person name="Martin F."/>
            <person name="Silar P."/>
            <person name="Natvig D."/>
            <person name="Lalanne C."/>
            <person name="Gautier V."/>
            <person name="Ament-velasquez S.L."/>
            <person name="Kruys A."/>
            <person name="Hutchinson M.I."/>
            <person name="Powell A.J."/>
            <person name="Barry K."/>
            <person name="Miller A.N."/>
            <person name="Grigoriev I.V."/>
            <person name="Debuchy R."/>
            <person name="Gladieux P."/>
            <person name="Thoren M.H."/>
            <person name="Johannesson H."/>
        </authorList>
    </citation>
    <scope>NUCLEOTIDE SEQUENCE</scope>
    <source>
        <strain evidence="2">SMH3187-1</strain>
    </source>
</reference>
<sequence>MNNRWRVDGPDVDRFLEKKRKGGLGQGQPPTFLFRVPIQDHSSVNGIPEAFAKTFGRQTRAFDGLGEQGHVIGGGVWVAQRPAVGSRSFFFFTSRPTSSLPPQLRMPLGSTSPPSKSHLPWKIPSPVPITRCRQPHRPLGTGAAAASPHIPRVGGRCPPEQEAVRRWVS</sequence>
<feature type="region of interest" description="Disordered" evidence="1">
    <location>
        <begin position="101"/>
        <end position="121"/>
    </location>
</feature>
<proteinExistence type="predicted"/>
<organism evidence="2 3">
    <name type="scientific">Schizothecium vesticola</name>
    <dbReference type="NCBI Taxonomy" id="314040"/>
    <lineage>
        <taxon>Eukaryota</taxon>
        <taxon>Fungi</taxon>
        <taxon>Dikarya</taxon>
        <taxon>Ascomycota</taxon>
        <taxon>Pezizomycotina</taxon>
        <taxon>Sordariomycetes</taxon>
        <taxon>Sordariomycetidae</taxon>
        <taxon>Sordariales</taxon>
        <taxon>Schizotheciaceae</taxon>
        <taxon>Schizothecium</taxon>
    </lineage>
</organism>
<dbReference type="AlphaFoldDB" id="A0AA40FBD0"/>
<feature type="region of interest" description="Disordered" evidence="1">
    <location>
        <begin position="139"/>
        <end position="169"/>
    </location>
</feature>
<evidence type="ECO:0000256" key="1">
    <source>
        <dbReference type="SAM" id="MobiDB-lite"/>
    </source>
</evidence>
<dbReference type="EMBL" id="JAUKUD010000001">
    <property type="protein sequence ID" value="KAK0754659.1"/>
    <property type="molecule type" value="Genomic_DNA"/>
</dbReference>
<comment type="caution">
    <text evidence="2">The sequence shown here is derived from an EMBL/GenBank/DDBJ whole genome shotgun (WGS) entry which is preliminary data.</text>
</comment>
<accession>A0AA40FBD0</accession>